<gene>
    <name evidence="2" type="ORF">ElyMa_000628400</name>
</gene>
<protein>
    <submittedName>
        <fullName evidence="2">Uncharacterized protein</fullName>
    </submittedName>
</protein>
<dbReference type="Proteomes" id="UP000762676">
    <property type="component" value="Unassembled WGS sequence"/>
</dbReference>
<proteinExistence type="predicted"/>
<feature type="region of interest" description="Disordered" evidence="1">
    <location>
        <begin position="82"/>
        <end position="114"/>
    </location>
</feature>
<dbReference type="AlphaFoldDB" id="A0AAV4GBA3"/>
<organism evidence="2 3">
    <name type="scientific">Elysia marginata</name>
    <dbReference type="NCBI Taxonomy" id="1093978"/>
    <lineage>
        <taxon>Eukaryota</taxon>
        <taxon>Metazoa</taxon>
        <taxon>Spiralia</taxon>
        <taxon>Lophotrochozoa</taxon>
        <taxon>Mollusca</taxon>
        <taxon>Gastropoda</taxon>
        <taxon>Heterobranchia</taxon>
        <taxon>Euthyneura</taxon>
        <taxon>Panpulmonata</taxon>
        <taxon>Sacoglossa</taxon>
        <taxon>Placobranchoidea</taxon>
        <taxon>Plakobranchidae</taxon>
        <taxon>Elysia</taxon>
    </lineage>
</organism>
<evidence type="ECO:0000256" key="1">
    <source>
        <dbReference type="SAM" id="MobiDB-lite"/>
    </source>
</evidence>
<comment type="caution">
    <text evidence="2">The sequence shown here is derived from an EMBL/GenBank/DDBJ whole genome shotgun (WGS) entry which is preliminary data.</text>
</comment>
<name>A0AAV4GBA3_9GAST</name>
<evidence type="ECO:0000313" key="3">
    <source>
        <dbReference type="Proteomes" id="UP000762676"/>
    </source>
</evidence>
<reference evidence="2 3" key="1">
    <citation type="journal article" date="2021" name="Elife">
        <title>Chloroplast acquisition without the gene transfer in kleptoplastic sea slugs, Plakobranchus ocellatus.</title>
        <authorList>
            <person name="Maeda T."/>
            <person name="Takahashi S."/>
            <person name="Yoshida T."/>
            <person name="Shimamura S."/>
            <person name="Takaki Y."/>
            <person name="Nagai Y."/>
            <person name="Toyoda A."/>
            <person name="Suzuki Y."/>
            <person name="Arimoto A."/>
            <person name="Ishii H."/>
            <person name="Satoh N."/>
            <person name="Nishiyama T."/>
            <person name="Hasebe M."/>
            <person name="Maruyama T."/>
            <person name="Minagawa J."/>
            <person name="Obokata J."/>
            <person name="Shigenobu S."/>
        </authorList>
    </citation>
    <scope>NUCLEOTIDE SEQUENCE [LARGE SCALE GENOMIC DNA]</scope>
</reference>
<keyword evidence="3" id="KW-1185">Reference proteome</keyword>
<evidence type="ECO:0000313" key="2">
    <source>
        <dbReference type="EMBL" id="GFR82484.1"/>
    </source>
</evidence>
<dbReference type="EMBL" id="BMAT01001273">
    <property type="protein sequence ID" value="GFR82484.1"/>
    <property type="molecule type" value="Genomic_DNA"/>
</dbReference>
<sequence>MVGLRRPLFHGIPFCFFSDIACGCYSMSLSSRTESIVSTNDPENDTISGSTLIAKMKKELSDIRIGLLETATDYLITMTELTEYEDNKNDDHNTEKRSSEAKTQSNHCKTPEPT</sequence>
<accession>A0AAV4GBA3</accession>
<feature type="compositionally biased region" description="Basic and acidic residues" evidence="1">
    <location>
        <begin position="85"/>
        <end position="100"/>
    </location>
</feature>